<evidence type="ECO:0000313" key="2">
    <source>
        <dbReference type="Proteomes" id="UP000823486"/>
    </source>
</evidence>
<protein>
    <submittedName>
        <fullName evidence="1">Ribosome-binding protein aMBF1 (Putative translation factor)</fullName>
    </submittedName>
</protein>
<comment type="caution">
    <text evidence="1">The sequence shown here is derived from an EMBL/GenBank/DDBJ whole genome shotgun (WGS) entry which is preliminary data.</text>
</comment>
<name>A0ABS2QGD1_9BACI</name>
<sequence length="43" mass="5140">MRICELCGSEQEMEIEDTESERTRILHVCENCQNDRSVNYFDI</sequence>
<gene>
    <name evidence="1" type="ORF">JOC77_001512</name>
</gene>
<accession>A0ABS2QGD1</accession>
<reference evidence="1 2" key="1">
    <citation type="submission" date="2021-01" db="EMBL/GenBank/DDBJ databases">
        <title>Genomic Encyclopedia of Type Strains, Phase IV (KMG-IV): sequencing the most valuable type-strain genomes for metagenomic binning, comparative biology and taxonomic classification.</title>
        <authorList>
            <person name="Goeker M."/>
        </authorList>
    </citation>
    <scope>NUCLEOTIDE SEQUENCE [LARGE SCALE GENOMIC DNA]</scope>
    <source>
        <strain evidence="1 2">DSM 105482</strain>
    </source>
</reference>
<keyword evidence="2" id="KW-1185">Reference proteome</keyword>
<organism evidence="1 2">
    <name type="scientific">Peribacillus deserti</name>
    <dbReference type="NCBI Taxonomy" id="673318"/>
    <lineage>
        <taxon>Bacteria</taxon>
        <taxon>Bacillati</taxon>
        <taxon>Bacillota</taxon>
        <taxon>Bacilli</taxon>
        <taxon>Bacillales</taxon>
        <taxon>Bacillaceae</taxon>
        <taxon>Peribacillus</taxon>
    </lineage>
</organism>
<evidence type="ECO:0000313" key="1">
    <source>
        <dbReference type="EMBL" id="MBM7692085.1"/>
    </source>
</evidence>
<dbReference type="RefSeq" id="WP_275585059.1">
    <property type="nucleotide sequence ID" value="NZ_JAFBFI010000005.1"/>
</dbReference>
<proteinExistence type="predicted"/>
<dbReference type="EMBL" id="JAFBFI010000005">
    <property type="protein sequence ID" value="MBM7692085.1"/>
    <property type="molecule type" value="Genomic_DNA"/>
</dbReference>
<dbReference type="Proteomes" id="UP000823486">
    <property type="component" value="Unassembled WGS sequence"/>
</dbReference>